<feature type="region of interest" description="Disordered" evidence="1">
    <location>
        <begin position="1"/>
        <end position="66"/>
    </location>
</feature>
<evidence type="ECO:0000313" key="3">
    <source>
        <dbReference type="Proteomes" id="UP001379533"/>
    </source>
</evidence>
<proteinExistence type="predicted"/>
<dbReference type="RefSeq" id="WP_394844940.1">
    <property type="nucleotide sequence ID" value="NZ_CP089982.1"/>
</dbReference>
<organism evidence="2 3">
    <name type="scientific">Pendulispora brunnea</name>
    <dbReference type="NCBI Taxonomy" id="2905690"/>
    <lineage>
        <taxon>Bacteria</taxon>
        <taxon>Pseudomonadati</taxon>
        <taxon>Myxococcota</taxon>
        <taxon>Myxococcia</taxon>
        <taxon>Myxococcales</taxon>
        <taxon>Sorangiineae</taxon>
        <taxon>Pendulisporaceae</taxon>
        <taxon>Pendulispora</taxon>
    </lineage>
</organism>
<dbReference type="EMBL" id="CP089982">
    <property type="protein sequence ID" value="WXA94337.1"/>
    <property type="molecule type" value="Genomic_DNA"/>
</dbReference>
<name>A0ABZ2K6L8_9BACT</name>
<dbReference type="Proteomes" id="UP001379533">
    <property type="component" value="Chromosome"/>
</dbReference>
<reference evidence="2 3" key="1">
    <citation type="submission" date="2021-12" db="EMBL/GenBank/DDBJ databases">
        <title>Discovery of the Pendulisporaceae a myxobacterial family with distinct sporulation behavior and unique specialized metabolism.</title>
        <authorList>
            <person name="Garcia R."/>
            <person name="Popoff A."/>
            <person name="Bader C.D."/>
            <person name="Loehr J."/>
            <person name="Walesch S."/>
            <person name="Walt C."/>
            <person name="Boldt J."/>
            <person name="Bunk B."/>
            <person name="Haeckl F.J.F.P.J."/>
            <person name="Gunesch A.P."/>
            <person name="Birkelbach J."/>
            <person name="Nuebel U."/>
            <person name="Pietschmann T."/>
            <person name="Bach T."/>
            <person name="Mueller R."/>
        </authorList>
    </citation>
    <scope>NUCLEOTIDE SEQUENCE [LARGE SCALE GENOMIC DNA]</scope>
    <source>
        <strain evidence="2 3">MSr12523</strain>
    </source>
</reference>
<accession>A0ABZ2K6L8</accession>
<sequence>MLPGRRLGALGVGDARMNREQRGARHGVLQPRPRRQTERLGPHRQSFGERSDPAREPQISVSHRDESVDWEQLGGEQAVFLPLPQAHAARAGWEWSNAESFARWL</sequence>
<evidence type="ECO:0000256" key="1">
    <source>
        <dbReference type="SAM" id="MobiDB-lite"/>
    </source>
</evidence>
<evidence type="ECO:0000313" key="2">
    <source>
        <dbReference type="EMBL" id="WXA94337.1"/>
    </source>
</evidence>
<feature type="compositionally biased region" description="Basic and acidic residues" evidence="1">
    <location>
        <begin position="35"/>
        <end position="55"/>
    </location>
</feature>
<protein>
    <submittedName>
        <fullName evidence="2">Uncharacterized protein</fullName>
    </submittedName>
</protein>
<gene>
    <name evidence="2" type="ORF">LZC95_48815</name>
</gene>
<keyword evidence="3" id="KW-1185">Reference proteome</keyword>